<dbReference type="Proteomes" id="UP000695007">
    <property type="component" value="Unplaced"/>
</dbReference>
<dbReference type="RefSeq" id="XP_011494697.1">
    <property type="nucleotide sequence ID" value="XM_011496395.1"/>
</dbReference>
<dbReference type="GeneID" id="105359737"/>
<dbReference type="GO" id="GO:0043248">
    <property type="term" value="P:proteasome assembly"/>
    <property type="evidence" value="ECO:0007669"/>
    <property type="project" value="InterPro"/>
</dbReference>
<dbReference type="Pfam" id="PF10178">
    <property type="entry name" value="PAC3"/>
    <property type="match status" value="1"/>
</dbReference>
<evidence type="ECO:0000313" key="2">
    <source>
        <dbReference type="RefSeq" id="XP_011494697.1"/>
    </source>
</evidence>
<dbReference type="AlphaFoldDB" id="A0AAJ6VL25"/>
<dbReference type="PANTHER" id="PTHR31051:SF1">
    <property type="entry name" value="PROTEASOME ASSEMBLY CHAPERONE 3"/>
    <property type="match status" value="1"/>
</dbReference>
<dbReference type="PANTHER" id="PTHR31051">
    <property type="entry name" value="PROTEASOME ASSEMBLY CHAPERONE 3"/>
    <property type="match status" value="1"/>
</dbReference>
<proteinExistence type="predicted"/>
<accession>A0AAJ6VL25</accession>
<dbReference type="InterPro" id="IPR053720">
    <property type="entry name" value="Psm_Assembly_Chaperone"/>
</dbReference>
<organism evidence="1 2">
    <name type="scientific">Ceratosolen solmsi marchali</name>
    <dbReference type="NCBI Taxonomy" id="326594"/>
    <lineage>
        <taxon>Eukaryota</taxon>
        <taxon>Metazoa</taxon>
        <taxon>Ecdysozoa</taxon>
        <taxon>Arthropoda</taxon>
        <taxon>Hexapoda</taxon>
        <taxon>Insecta</taxon>
        <taxon>Pterygota</taxon>
        <taxon>Neoptera</taxon>
        <taxon>Endopterygota</taxon>
        <taxon>Hymenoptera</taxon>
        <taxon>Apocrita</taxon>
        <taxon>Proctotrupomorpha</taxon>
        <taxon>Chalcidoidea</taxon>
        <taxon>Agaonidae</taxon>
        <taxon>Agaoninae</taxon>
        <taxon>Ceratosolen</taxon>
    </lineage>
</organism>
<dbReference type="InterPro" id="IPR018788">
    <property type="entry name" value="Proteasome_assmbl_chp_3"/>
</dbReference>
<dbReference type="KEGG" id="csol:105359737"/>
<name>A0AAJ6VL25_9HYME</name>
<protein>
    <submittedName>
        <fullName evidence="2">Proteasome assembly chaperone 3-like</fullName>
    </submittedName>
</protein>
<evidence type="ECO:0000313" key="1">
    <source>
        <dbReference type="Proteomes" id="UP000695007"/>
    </source>
</evidence>
<dbReference type="Gene3D" id="3.30.230.90">
    <property type="match status" value="1"/>
</dbReference>
<sequence length="113" mass="13208">MSTESYSIIINDNRTDVILNTYNNRLFLIISQYRKLGSLVSVYKESNIHELNSHVYETKVIFGKDDPEIHAASRYIAEQINIDRPMLISLCLKDFEIFTLRTIIKSIKKKIKL</sequence>
<keyword evidence="1" id="KW-1185">Reference proteome</keyword>
<reference evidence="2" key="1">
    <citation type="submission" date="2025-08" db="UniProtKB">
        <authorList>
            <consortium name="RefSeq"/>
        </authorList>
    </citation>
    <scope>IDENTIFICATION</scope>
</reference>
<gene>
    <name evidence="2" type="primary">LOC105359737</name>
</gene>